<dbReference type="AlphaFoldDB" id="A0A4R6C378"/>
<proteinExistence type="predicted"/>
<comment type="caution">
    <text evidence="2">The sequence shown here is derived from an EMBL/GenBank/DDBJ whole genome shotgun (WGS) entry which is preliminary data.</text>
</comment>
<evidence type="ECO:0000313" key="2">
    <source>
        <dbReference type="EMBL" id="TDM15748.1"/>
    </source>
</evidence>
<keyword evidence="3" id="KW-1185">Reference proteome</keyword>
<evidence type="ECO:0000256" key="1">
    <source>
        <dbReference type="SAM" id="Phobius"/>
    </source>
</evidence>
<dbReference type="OrthoDB" id="2889472at2"/>
<keyword evidence="1" id="KW-1133">Transmembrane helix</keyword>
<keyword evidence="1" id="KW-0812">Transmembrane</keyword>
<evidence type="ECO:0000313" key="3">
    <source>
        <dbReference type="Proteomes" id="UP000294843"/>
    </source>
</evidence>
<reference evidence="2 3" key="1">
    <citation type="submission" date="2019-01" db="EMBL/GenBank/DDBJ databases">
        <title>Draft genome sequences of the type strains of six Macrococcus species.</title>
        <authorList>
            <person name="Mazhar S."/>
            <person name="Altermann E."/>
            <person name="Hill C."/>
            <person name="Mcauliffe O."/>
        </authorList>
    </citation>
    <scope>NUCLEOTIDE SEQUENCE [LARGE SCALE GENOMIC DNA]</scope>
    <source>
        <strain evidence="2 3">ATCC 51825</strain>
    </source>
</reference>
<accession>A0A4R6C378</accession>
<sequence length="88" mass="9813">MKNPKHALIISIITFILGILCWIPNMFFYHPDNPPLFYLLTPLIGVFGAAVSATISNTFIRLMMIILNILIALSFAIIMFLGTLVFGV</sequence>
<dbReference type="RefSeq" id="WP_133450948.1">
    <property type="nucleotide sequence ID" value="NZ_SCWF01000001.1"/>
</dbReference>
<feature type="transmembrane region" description="Helical" evidence="1">
    <location>
        <begin position="7"/>
        <end position="30"/>
    </location>
</feature>
<keyword evidence="1" id="KW-0472">Membrane</keyword>
<gene>
    <name evidence="2" type="ORF">ERX55_02245</name>
</gene>
<feature type="transmembrane region" description="Helical" evidence="1">
    <location>
        <begin position="36"/>
        <end position="55"/>
    </location>
</feature>
<name>A0A4R6C378_9STAP</name>
<dbReference type="Proteomes" id="UP000294843">
    <property type="component" value="Unassembled WGS sequence"/>
</dbReference>
<organism evidence="2 3">
    <name type="scientific">Macrococcus bovicus</name>
    <dbReference type="NCBI Taxonomy" id="69968"/>
    <lineage>
        <taxon>Bacteria</taxon>
        <taxon>Bacillati</taxon>
        <taxon>Bacillota</taxon>
        <taxon>Bacilli</taxon>
        <taxon>Bacillales</taxon>
        <taxon>Staphylococcaceae</taxon>
        <taxon>Macrococcus</taxon>
    </lineage>
</organism>
<protein>
    <submittedName>
        <fullName evidence="2">Uncharacterized protein</fullName>
    </submittedName>
</protein>
<dbReference type="EMBL" id="SCWF01000001">
    <property type="protein sequence ID" value="TDM15748.1"/>
    <property type="molecule type" value="Genomic_DNA"/>
</dbReference>
<feature type="transmembrane region" description="Helical" evidence="1">
    <location>
        <begin position="62"/>
        <end position="86"/>
    </location>
</feature>